<evidence type="ECO:0000256" key="4">
    <source>
        <dbReference type="ARBA" id="ARBA00022737"/>
    </source>
</evidence>
<sequence length="556" mass="63321">MEKTYVNPDLFNASLTALNLWRSSRRYCDFNFILEDGEQLYCHQNILGVVSPYFDAMFNSAMEEKSNKSAKMQDIDANVFRQIVDYCYTGEISLNEDNVKSILSASNFFQIDWIVNECKQFLVSNLKPTNCLGIWKLAGMYFSEELHNYCQQYVLRKFSILVDVKDFSSLSLEELIKLVSSDNLMVPSEDFVYQAITKWIKADFTARESHLAQLIDHVRLPYVGKKYLLNRILTEDVIKMKETSCEMFPKESSNYKLSGKNTDETQNQLFKKRKTMRCNVLLAGGDENRCMVYNTLTQEQVNIAPMNEVRCYNGVVRLNDTVYSMGGLDKTALELKTAESYNISTNKWTYIPPMDKGRAGFGICALNGLIYVCGGYCGNNSVECYNPATAKWGYVANLTAACEVRAVVLENCIYCVISGSFIERFDPREGKWYELPMVELPNSCGFFDVVACGGHYLYRIGGFSDEQETSLFSVNRFNLRNYIWEDVAPMNFCRREHSAVEIDGDIYVFGGSNERGSISSVECYNTRFDKWSAVDPIQKELCCGGAVEIPSVALNH</sequence>
<dbReference type="Pfam" id="PF07707">
    <property type="entry name" value="BACK"/>
    <property type="match status" value="1"/>
</dbReference>
<dbReference type="SMART" id="SM00875">
    <property type="entry name" value="BACK"/>
    <property type="match status" value="1"/>
</dbReference>
<dbReference type="Gene3D" id="1.25.40.420">
    <property type="match status" value="1"/>
</dbReference>
<evidence type="ECO:0000256" key="5">
    <source>
        <dbReference type="ARBA" id="ARBA00022786"/>
    </source>
</evidence>
<evidence type="ECO:0000256" key="1">
    <source>
        <dbReference type="ARBA" id="ARBA00004906"/>
    </source>
</evidence>
<accession>A0A9C5Z6L7</accession>
<gene>
    <name evidence="10" type="primary">LOC119637015</name>
</gene>
<evidence type="ECO:0000259" key="8">
    <source>
        <dbReference type="PROSITE" id="PS50097"/>
    </source>
</evidence>
<name>A0A9C5Z6L7_9MUSC</name>
<dbReference type="InterPro" id="IPR017096">
    <property type="entry name" value="BTB-kelch_protein"/>
</dbReference>
<dbReference type="SUPFAM" id="SSF50965">
    <property type="entry name" value="Galactose oxidase, central domain"/>
    <property type="match status" value="1"/>
</dbReference>
<dbReference type="Proteomes" id="UP000092443">
    <property type="component" value="Unplaced"/>
</dbReference>
<proteinExistence type="predicted"/>
<dbReference type="InterPro" id="IPR011043">
    <property type="entry name" value="Gal_Oxase/kelch_b-propeller"/>
</dbReference>
<keyword evidence="3" id="KW-0880">Kelch repeat</keyword>
<dbReference type="InterPro" id="IPR000210">
    <property type="entry name" value="BTB/POZ_dom"/>
</dbReference>
<protein>
    <recommendedName>
        <fullName evidence="2">Kelch-like protein diablo</fullName>
    </recommendedName>
</protein>
<evidence type="ECO:0000256" key="7">
    <source>
        <dbReference type="ARBA" id="ARBA00043912"/>
    </source>
</evidence>
<dbReference type="PROSITE" id="PS50097">
    <property type="entry name" value="BTB"/>
    <property type="match status" value="1"/>
</dbReference>
<dbReference type="InterPro" id="IPR011705">
    <property type="entry name" value="BACK"/>
</dbReference>
<dbReference type="GeneID" id="119637015"/>
<evidence type="ECO:0000313" key="10">
    <source>
        <dbReference type="RefSeq" id="XP_037888717.1"/>
    </source>
</evidence>
<dbReference type="RefSeq" id="XP_037888717.1">
    <property type="nucleotide sequence ID" value="XM_038032789.1"/>
</dbReference>
<dbReference type="Gene3D" id="3.30.710.10">
    <property type="entry name" value="Potassium Channel Kv1.1, Chain A"/>
    <property type="match status" value="1"/>
</dbReference>
<evidence type="ECO:0000256" key="2">
    <source>
        <dbReference type="ARBA" id="ARBA00013699"/>
    </source>
</evidence>
<dbReference type="PIRSF" id="PIRSF037037">
    <property type="entry name" value="Kelch-like_protein_gigaxonin"/>
    <property type="match status" value="1"/>
</dbReference>
<dbReference type="PANTHER" id="PTHR24412">
    <property type="entry name" value="KELCH PROTEIN"/>
    <property type="match status" value="1"/>
</dbReference>
<keyword evidence="5" id="KW-0833">Ubl conjugation pathway</keyword>
<reference evidence="10" key="1">
    <citation type="submission" date="2025-08" db="UniProtKB">
        <authorList>
            <consortium name="RefSeq"/>
        </authorList>
    </citation>
    <scope>IDENTIFICATION</scope>
    <source>
        <tissue evidence="10">Whole body pupa</tissue>
    </source>
</reference>
<comment type="function">
    <text evidence="7">Probable substrate-specific adapter of an E3 ubiquitin-protein ligase complex which mediates the ubiquitination and subsequent proteasomal degradation of target proteins. May have a role in synapse differentiation and growth.</text>
</comment>
<dbReference type="InterPro" id="IPR006652">
    <property type="entry name" value="Kelch_1"/>
</dbReference>
<organism evidence="9 10">
    <name type="scientific">Glossina fuscipes</name>
    <dbReference type="NCBI Taxonomy" id="7396"/>
    <lineage>
        <taxon>Eukaryota</taxon>
        <taxon>Metazoa</taxon>
        <taxon>Ecdysozoa</taxon>
        <taxon>Arthropoda</taxon>
        <taxon>Hexapoda</taxon>
        <taxon>Insecta</taxon>
        <taxon>Pterygota</taxon>
        <taxon>Neoptera</taxon>
        <taxon>Endopterygota</taxon>
        <taxon>Diptera</taxon>
        <taxon>Brachycera</taxon>
        <taxon>Muscomorpha</taxon>
        <taxon>Hippoboscoidea</taxon>
        <taxon>Glossinidae</taxon>
        <taxon>Glossina</taxon>
    </lineage>
</organism>
<dbReference type="InterPro" id="IPR015915">
    <property type="entry name" value="Kelch-typ_b-propeller"/>
</dbReference>
<keyword evidence="4" id="KW-0677">Repeat</keyword>
<dbReference type="PANTHER" id="PTHR24412:SF489">
    <property type="entry name" value="RING FINGER DOMAIN AND KELCH REPEAT-CONTAINING PROTEIN DDB_G0271372"/>
    <property type="match status" value="1"/>
</dbReference>
<dbReference type="Pfam" id="PF00651">
    <property type="entry name" value="BTB"/>
    <property type="match status" value="1"/>
</dbReference>
<evidence type="ECO:0000256" key="6">
    <source>
        <dbReference type="ARBA" id="ARBA00023203"/>
    </source>
</evidence>
<feature type="domain" description="BTB" evidence="8">
    <location>
        <begin position="28"/>
        <end position="96"/>
    </location>
</feature>
<keyword evidence="9" id="KW-1185">Reference proteome</keyword>
<keyword evidence="6" id="KW-0009">Actin-binding</keyword>
<evidence type="ECO:0000313" key="9">
    <source>
        <dbReference type="Proteomes" id="UP000092443"/>
    </source>
</evidence>
<dbReference type="FunFam" id="1.25.40.420:FF:000001">
    <property type="entry name" value="Kelch-like family member 12"/>
    <property type="match status" value="1"/>
</dbReference>
<dbReference type="SUPFAM" id="SSF54695">
    <property type="entry name" value="POZ domain"/>
    <property type="match status" value="1"/>
</dbReference>
<dbReference type="Pfam" id="PF01344">
    <property type="entry name" value="Kelch_1"/>
    <property type="match status" value="3"/>
</dbReference>
<evidence type="ECO:0000256" key="3">
    <source>
        <dbReference type="ARBA" id="ARBA00022441"/>
    </source>
</evidence>
<dbReference type="Gene3D" id="2.120.10.80">
    <property type="entry name" value="Kelch-type beta propeller"/>
    <property type="match status" value="2"/>
</dbReference>
<dbReference type="KEGG" id="gfs:119637015"/>
<dbReference type="GO" id="GO:0003779">
    <property type="term" value="F:actin binding"/>
    <property type="evidence" value="ECO:0007669"/>
    <property type="project" value="UniProtKB-KW"/>
</dbReference>
<dbReference type="AlphaFoldDB" id="A0A9C5Z6L7"/>
<dbReference type="SMART" id="SM00225">
    <property type="entry name" value="BTB"/>
    <property type="match status" value="1"/>
</dbReference>
<dbReference type="SMART" id="SM00612">
    <property type="entry name" value="Kelch"/>
    <property type="match status" value="5"/>
</dbReference>
<dbReference type="InterPro" id="IPR011333">
    <property type="entry name" value="SKP1/BTB/POZ_sf"/>
</dbReference>
<comment type="pathway">
    <text evidence="1">Protein modification; protein ubiquitination.</text>
</comment>